<reference evidence="16 17" key="1">
    <citation type="submission" date="2020-11" db="EMBL/GenBank/DDBJ databases">
        <title>Fusibacter basophilias sp. nov.</title>
        <authorList>
            <person name="Qiu D."/>
        </authorList>
    </citation>
    <scope>NUCLEOTIDE SEQUENCE [LARGE SCALE GENOMIC DNA]</scope>
    <source>
        <strain evidence="16 17">Q10-2</strain>
    </source>
</reference>
<feature type="transmembrane region" description="Helical" evidence="14">
    <location>
        <begin position="169"/>
        <end position="190"/>
    </location>
</feature>
<dbReference type="GO" id="GO:0016301">
    <property type="term" value="F:kinase activity"/>
    <property type="evidence" value="ECO:0007669"/>
    <property type="project" value="UniProtKB-KW"/>
</dbReference>
<dbReference type="PANTHER" id="PTHR34220">
    <property type="entry name" value="SENSOR HISTIDINE KINASE YPDA"/>
    <property type="match status" value="1"/>
</dbReference>
<evidence type="ECO:0000256" key="6">
    <source>
        <dbReference type="ARBA" id="ARBA00022679"/>
    </source>
</evidence>
<dbReference type="EMBL" id="JADKNH010000009">
    <property type="protein sequence ID" value="MBF4694474.1"/>
    <property type="molecule type" value="Genomic_DNA"/>
</dbReference>
<evidence type="ECO:0000313" key="16">
    <source>
        <dbReference type="EMBL" id="MBF4694474.1"/>
    </source>
</evidence>
<evidence type="ECO:0000256" key="4">
    <source>
        <dbReference type="ARBA" id="ARBA00022475"/>
    </source>
</evidence>
<proteinExistence type="predicted"/>
<evidence type="ECO:0000256" key="11">
    <source>
        <dbReference type="ARBA" id="ARBA00022989"/>
    </source>
</evidence>
<dbReference type="Pfam" id="PF06580">
    <property type="entry name" value="His_kinase"/>
    <property type="match status" value="1"/>
</dbReference>
<keyword evidence="7 14" id="KW-0812">Transmembrane</keyword>
<feature type="transmembrane region" description="Helical" evidence="14">
    <location>
        <begin position="6"/>
        <end position="22"/>
    </location>
</feature>
<dbReference type="Pfam" id="PF07694">
    <property type="entry name" value="5TM-5TMR_LYT"/>
    <property type="match status" value="1"/>
</dbReference>
<dbReference type="PANTHER" id="PTHR34220:SF7">
    <property type="entry name" value="SENSOR HISTIDINE KINASE YPDA"/>
    <property type="match status" value="1"/>
</dbReference>
<keyword evidence="17" id="KW-1185">Reference proteome</keyword>
<comment type="catalytic activity">
    <reaction evidence="1">
        <text>ATP + protein L-histidine = ADP + protein N-phospho-L-histidine.</text>
        <dbReference type="EC" id="2.7.13.3"/>
    </reaction>
</comment>
<evidence type="ECO:0000256" key="9">
    <source>
        <dbReference type="ARBA" id="ARBA00022777"/>
    </source>
</evidence>
<dbReference type="EC" id="2.7.13.3" evidence="3"/>
<comment type="subcellular location">
    <subcellularLocation>
        <location evidence="2">Cell membrane</location>
        <topology evidence="2">Multi-pass membrane protein</topology>
    </subcellularLocation>
</comment>
<dbReference type="PROSITE" id="PS50109">
    <property type="entry name" value="HIS_KIN"/>
    <property type="match status" value="1"/>
</dbReference>
<keyword evidence="10" id="KW-0067">ATP-binding</keyword>
<evidence type="ECO:0000256" key="12">
    <source>
        <dbReference type="ARBA" id="ARBA00023012"/>
    </source>
</evidence>
<feature type="transmembrane region" description="Helical" evidence="14">
    <location>
        <begin position="138"/>
        <end position="157"/>
    </location>
</feature>
<keyword evidence="4" id="KW-1003">Cell membrane</keyword>
<keyword evidence="11 14" id="KW-1133">Transmembrane helix</keyword>
<dbReference type="RefSeq" id="WP_194702709.1">
    <property type="nucleotide sequence ID" value="NZ_JADKNH010000009.1"/>
</dbReference>
<dbReference type="InterPro" id="IPR036890">
    <property type="entry name" value="HATPase_C_sf"/>
</dbReference>
<keyword evidence="12" id="KW-0902">Two-component regulatory system</keyword>
<name>A0ABR9ZY27_9FIRM</name>
<dbReference type="Gene3D" id="3.30.565.10">
    <property type="entry name" value="Histidine kinase-like ATPase, C-terminal domain"/>
    <property type="match status" value="1"/>
</dbReference>
<organism evidence="16 17">
    <name type="scientific">Fusibacter ferrireducens</name>
    <dbReference type="NCBI Taxonomy" id="2785058"/>
    <lineage>
        <taxon>Bacteria</taxon>
        <taxon>Bacillati</taxon>
        <taxon>Bacillota</taxon>
        <taxon>Clostridia</taxon>
        <taxon>Eubacteriales</taxon>
        <taxon>Eubacteriales Family XII. Incertae Sedis</taxon>
        <taxon>Fusibacter</taxon>
    </lineage>
</organism>
<evidence type="ECO:0000313" key="17">
    <source>
        <dbReference type="Proteomes" id="UP000614200"/>
    </source>
</evidence>
<dbReference type="SUPFAM" id="SSF55874">
    <property type="entry name" value="ATPase domain of HSP90 chaperone/DNA topoisomerase II/histidine kinase"/>
    <property type="match status" value="1"/>
</dbReference>
<keyword evidence="5" id="KW-0597">Phosphoprotein</keyword>
<feature type="transmembrane region" description="Helical" evidence="14">
    <location>
        <begin position="43"/>
        <end position="61"/>
    </location>
</feature>
<evidence type="ECO:0000256" key="1">
    <source>
        <dbReference type="ARBA" id="ARBA00000085"/>
    </source>
</evidence>
<evidence type="ECO:0000256" key="5">
    <source>
        <dbReference type="ARBA" id="ARBA00022553"/>
    </source>
</evidence>
<dbReference type="Gene3D" id="3.30.450.40">
    <property type="match status" value="1"/>
</dbReference>
<dbReference type="InterPro" id="IPR010559">
    <property type="entry name" value="Sig_transdc_His_kin_internal"/>
</dbReference>
<dbReference type="InterPro" id="IPR029016">
    <property type="entry name" value="GAF-like_dom_sf"/>
</dbReference>
<dbReference type="Gene3D" id="1.10.1760.20">
    <property type="match status" value="1"/>
</dbReference>
<keyword evidence="9 16" id="KW-0418">Kinase</keyword>
<dbReference type="InterPro" id="IPR003594">
    <property type="entry name" value="HATPase_dom"/>
</dbReference>
<feature type="domain" description="Histidine kinase" evidence="15">
    <location>
        <begin position="459"/>
        <end position="562"/>
    </location>
</feature>
<evidence type="ECO:0000259" key="15">
    <source>
        <dbReference type="PROSITE" id="PS50109"/>
    </source>
</evidence>
<dbReference type="InterPro" id="IPR011620">
    <property type="entry name" value="Sig_transdc_His_kinase_LytS_TM"/>
</dbReference>
<keyword evidence="6" id="KW-0808">Transferase</keyword>
<evidence type="ECO:0000256" key="7">
    <source>
        <dbReference type="ARBA" id="ARBA00022692"/>
    </source>
</evidence>
<keyword evidence="13 14" id="KW-0472">Membrane</keyword>
<accession>A0ABR9ZY27</accession>
<keyword evidence="8" id="KW-0547">Nucleotide-binding</keyword>
<feature type="transmembrane region" description="Helical" evidence="14">
    <location>
        <begin position="106"/>
        <end position="126"/>
    </location>
</feature>
<dbReference type="InterPro" id="IPR005467">
    <property type="entry name" value="His_kinase_dom"/>
</dbReference>
<evidence type="ECO:0000256" key="14">
    <source>
        <dbReference type="SAM" id="Phobius"/>
    </source>
</evidence>
<evidence type="ECO:0000256" key="10">
    <source>
        <dbReference type="ARBA" id="ARBA00022840"/>
    </source>
</evidence>
<protein>
    <recommendedName>
        <fullName evidence="3">histidine kinase</fullName>
        <ecNumber evidence="3">2.7.13.3</ecNumber>
    </recommendedName>
</protein>
<comment type="caution">
    <text evidence="16">The sequence shown here is derived from an EMBL/GenBank/DDBJ whole genome shotgun (WGS) entry which is preliminary data.</text>
</comment>
<dbReference type="Pfam" id="PF02518">
    <property type="entry name" value="HATPase_c"/>
    <property type="match status" value="1"/>
</dbReference>
<gene>
    <name evidence="16" type="ORF">ISU02_15290</name>
</gene>
<feature type="transmembrane region" description="Helical" evidence="14">
    <location>
        <begin position="73"/>
        <end position="94"/>
    </location>
</feature>
<evidence type="ECO:0000256" key="13">
    <source>
        <dbReference type="ARBA" id="ARBA00023136"/>
    </source>
</evidence>
<sequence length="562" mass="61325">MLELLIQLVYRVGLIIMIGLVFSRTRAFKNIIAKKEMTIPEKITMGIIFALLSIVGTYSGIKYQGAIVNTRVIGVAVGGLLGGPLVGLIAGILAGGHRFLIDIGGFTALACGISTCTEGIVAGALSKRFRASSYKIPYALVVGVLLESLQMLILILVAKPFEDAMDLMLVISFPMILVNSCGIALFVSIISNIQSLSGIQAKYRARQALLLADKTTQSLREGLNRESAKLTARQILSATDFEAIAITNTTEVLAHVGAASDHHKVGMTIMTQLTKIVLKSGEVKVAQNKETIGCPNRKCHLSSAVIVPIWEGDVIKGTLKFYRTKDVISDLDIEIAKGLSNILSTQLWITDLERQSKLALNAEIKALQAQINPHFLFNSLNVVISLIRTDPQKAREVLLDLSEFFRKNMQSLKGEIAIRDELVHVEKYISVCKARFGEKIQVQYEISVDQSTRILPLLIQPIVENAVLHGILQKPEGGNIKVLIHNFTNADQEAFVKIQVLDDGVGIGKEKLNTILSGELSESIGFVNVMQRIEKHYGPKGAFKIDSQVGQGTCVSITFPVE</sequence>
<dbReference type="Proteomes" id="UP000614200">
    <property type="component" value="Unassembled WGS sequence"/>
</dbReference>
<evidence type="ECO:0000256" key="2">
    <source>
        <dbReference type="ARBA" id="ARBA00004651"/>
    </source>
</evidence>
<dbReference type="InterPro" id="IPR050640">
    <property type="entry name" value="Bact_2-comp_sensor_kinase"/>
</dbReference>
<evidence type="ECO:0000256" key="8">
    <source>
        <dbReference type="ARBA" id="ARBA00022741"/>
    </source>
</evidence>
<evidence type="ECO:0000256" key="3">
    <source>
        <dbReference type="ARBA" id="ARBA00012438"/>
    </source>
</evidence>